<feature type="region of interest" description="Disordered" evidence="12">
    <location>
        <begin position="376"/>
        <end position="454"/>
    </location>
</feature>
<dbReference type="Gene3D" id="1.20.272.10">
    <property type="match status" value="1"/>
</dbReference>
<proteinExistence type="inferred from homology"/>
<dbReference type="NCBIfam" id="NF004046">
    <property type="entry name" value="PRK05563.1"/>
    <property type="match status" value="1"/>
</dbReference>
<dbReference type="InterPro" id="IPR050238">
    <property type="entry name" value="DNA_Rep/Repair_Clamp_Loader"/>
</dbReference>
<keyword evidence="7" id="KW-0862">Zinc</keyword>
<gene>
    <name evidence="11" type="primary">dnaX</name>
    <name evidence="14" type="ORF">NITHO_660006</name>
</gene>
<dbReference type="PANTHER" id="PTHR11669">
    <property type="entry name" value="REPLICATION FACTOR C / DNA POLYMERASE III GAMMA-TAU SUBUNIT"/>
    <property type="match status" value="1"/>
</dbReference>
<keyword evidence="6 11" id="KW-0547">Nucleotide-binding</keyword>
<comment type="caution">
    <text evidence="14">The sequence shown here is derived from an EMBL/GenBank/DDBJ whole genome shotgun (WGS) entry which is preliminary data.</text>
</comment>
<keyword evidence="3 11" id="KW-0548">Nucleotidyltransferase</keyword>
<evidence type="ECO:0000256" key="10">
    <source>
        <dbReference type="ARBA" id="ARBA00049244"/>
    </source>
</evidence>
<comment type="similarity">
    <text evidence="1 11">Belongs to the DnaX/STICHEL family.</text>
</comment>
<evidence type="ECO:0000256" key="11">
    <source>
        <dbReference type="RuleBase" id="RU364063"/>
    </source>
</evidence>
<dbReference type="Proteomes" id="UP000004221">
    <property type="component" value="Unassembled WGS sequence"/>
</dbReference>
<keyword evidence="8 11" id="KW-0067">ATP-binding</keyword>
<dbReference type="InterPro" id="IPR001270">
    <property type="entry name" value="ClpA/B"/>
</dbReference>
<accession>I4EMV2</accession>
<dbReference type="FunFam" id="1.10.8.60:FF:000013">
    <property type="entry name" value="DNA polymerase III subunit gamma/tau"/>
    <property type="match status" value="1"/>
</dbReference>
<feature type="compositionally biased region" description="Pro residues" evidence="12">
    <location>
        <begin position="384"/>
        <end position="408"/>
    </location>
</feature>
<dbReference type="EMBL" id="CAGS01000623">
    <property type="protein sequence ID" value="CCF86015.1"/>
    <property type="molecule type" value="Genomic_DNA"/>
</dbReference>
<evidence type="ECO:0000256" key="2">
    <source>
        <dbReference type="ARBA" id="ARBA00022679"/>
    </source>
</evidence>
<dbReference type="GO" id="GO:0009360">
    <property type="term" value="C:DNA polymerase III complex"/>
    <property type="evidence" value="ECO:0007669"/>
    <property type="project" value="InterPro"/>
</dbReference>
<keyword evidence="2 11" id="KW-0808">Transferase</keyword>
<dbReference type="CDD" id="cd00009">
    <property type="entry name" value="AAA"/>
    <property type="match status" value="1"/>
</dbReference>
<dbReference type="SUPFAM" id="SSF48019">
    <property type="entry name" value="post-AAA+ oligomerization domain-like"/>
    <property type="match status" value="1"/>
</dbReference>
<dbReference type="GO" id="GO:0006261">
    <property type="term" value="P:DNA-templated DNA replication"/>
    <property type="evidence" value="ECO:0007669"/>
    <property type="project" value="TreeGrafter"/>
</dbReference>
<evidence type="ECO:0000256" key="1">
    <source>
        <dbReference type="ARBA" id="ARBA00006360"/>
    </source>
</evidence>
<dbReference type="Pfam" id="PF22608">
    <property type="entry name" value="DNAX_ATPase_lid"/>
    <property type="match status" value="1"/>
</dbReference>
<dbReference type="GO" id="GO:0046872">
    <property type="term" value="F:metal ion binding"/>
    <property type="evidence" value="ECO:0007669"/>
    <property type="project" value="UniProtKB-KW"/>
</dbReference>
<dbReference type="Gene3D" id="3.40.50.300">
    <property type="entry name" value="P-loop containing nucleotide triphosphate hydrolases"/>
    <property type="match status" value="1"/>
</dbReference>
<comment type="function">
    <text evidence="11">DNA polymerase III is a complex, multichain enzyme responsible for most of the replicative synthesis in bacteria. This DNA polymerase also exhibits 3' to 5' exonuclease activity.</text>
</comment>
<dbReference type="Gene3D" id="1.10.8.60">
    <property type="match status" value="1"/>
</dbReference>
<dbReference type="FunFam" id="3.40.50.300:FF:000014">
    <property type="entry name" value="DNA polymerase III subunit gamma/tau"/>
    <property type="match status" value="1"/>
</dbReference>
<comment type="catalytic activity">
    <reaction evidence="10 11">
        <text>DNA(n) + a 2'-deoxyribonucleoside 5'-triphosphate = DNA(n+1) + diphosphate</text>
        <dbReference type="Rhea" id="RHEA:22508"/>
        <dbReference type="Rhea" id="RHEA-COMP:17339"/>
        <dbReference type="Rhea" id="RHEA-COMP:17340"/>
        <dbReference type="ChEBI" id="CHEBI:33019"/>
        <dbReference type="ChEBI" id="CHEBI:61560"/>
        <dbReference type="ChEBI" id="CHEBI:173112"/>
        <dbReference type="EC" id="2.7.7.7"/>
    </reaction>
</comment>
<comment type="subunit">
    <text evidence="11">DNA polymerase III contains a core (composed of alpha, epsilon and theta chains) that associates with a tau subunit. This core dimerizes to form the POLIII' complex. PolIII' associates with the gamma complex (composed of gamma, delta, delta', psi and chi chains) and with the beta chain to form the complete DNA polymerase III complex.</text>
</comment>
<keyword evidence="15" id="KW-1185">Reference proteome</keyword>
<keyword evidence="9 11" id="KW-0239">DNA-directed DNA polymerase</keyword>
<feature type="region of interest" description="Disordered" evidence="12">
    <location>
        <begin position="541"/>
        <end position="592"/>
    </location>
</feature>
<dbReference type="PANTHER" id="PTHR11669:SF0">
    <property type="entry name" value="PROTEIN STICHEL-LIKE 2"/>
    <property type="match status" value="1"/>
</dbReference>
<dbReference type="GO" id="GO:0003887">
    <property type="term" value="F:DNA-directed DNA polymerase activity"/>
    <property type="evidence" value="ECO:0007669"/>
    <property type="project" value="UniProtKB-KW"/>
</dbReference>
<evidence type="ECO:0000256" key="8">
    <source>
        <dbReference type="ARBA" id="ARBA00022840"/>
    </source>
</evidence>
<dbReference type="GO" id="GO:0005524">
    <property type="term" value="F:ATP binding"/>
    <property type="evidence" value="ECO:0007669"/>
    <property type="project" value="UniProtKB-KW"/>
</dbReference>
<evidence type="ECO:0000256" key="3">
    <source>
        <dbReference type="ARBA" id="ARBA00022695"/>
    </source>
</evidence>
<dbReference type="RefSeq" id="WP_008481488.1">
    <property type="nucleotide sequence ID" value="NZ_CAGS01000623.1"/>
</dbReference>
<dbReference type="SMART" id="SM00382">
    <property type="entry name" value="AAA"/>
    <property type="match status" value="1"/>
</dbReference>
<dbReference type="GO" id="GO:0003677">
    <property type="term" value="F:DNA binding"/>
    <property type="evidence" value="ECO:0007669"/>
    <property type="project" value="InterPro"/>
</dbReference>
<protein>
    <recommendedName>
        <fullName evidence="11">DNA polymerase III subunit gamma/tau</fullName>
        <ecNumber evidence="11">2.7.7.7</ecNumber>
    </recommendedName>
</protein>
<dbReference type="SUPFAM" id="SSF52540">
    <property type="entry name" value="P-loop containing nucleoside triphosphate hydrolases"/>
    <property type="match status" value="1"/>
</dbReference>
<dbReference type="EC" id="2.7.7.7" evidence="11"/>
<dbReference type="InterPro" id="IPR008921">
    <property type="entry name" value="DNA_pol3_clamp-load_cplx_C"/>
</dbReference>
<evidence type="ECO:0000259" key="13">
    <source>
        <dbReference type="SMART" id="SM00382"/>
    </source>
</evidence>
<dbReference type="NCBIfam" id="TIGR02397">
    <property type="entry name" value="dnaX_nterm"/>
    <property type="match status" value="1"/>
</dbReference>
<reference evidence="14 15" key="1">
    <citation type="journal article" date="2012" name="ISME J.">
        <title>Nitrification expanded: discovery, physiology and genomics of a nitrite-oxidizing bacterium from the phylum Chloroflexi.</title>
        <authorList>
            <person name="Sorokin D.Y."/>
            <person name="Lucker S."/>
            <person name="Vejmelkova D."/>
            <person name="Kostrikina N.A."/>
            <person name="Kleerebezem R."/>
            <person name="Rijpstra W.I."/>
            <person name="Damste J.S."/>
            <person name="Le Paslier D."/>
            <person name="Muyzer G."/>
            <person name="Wagner M."/>
            <person name="van Loosdrecht M.C."/>
            <person name="Daims H."/>
        </authorList>
    </citation>
    <scope>NUCLEOTIDE SEQUENCE [LARGE SCALE GENOMIC DNA]</scope>
    <source>
        <strain evidence="15">none</strain>
    </source>
</reference>
<dbReference type="PRINTS" id="PR00300">
    <property type="entry name" value="CLPPROTEASEA"/>
</dbReference>
<evidence type="ECO:0000313" key="15">
    <source>
        <dbReference type="Proteomes" id="UP000004221"/>
    </source>
</evidence>
<dbReference type="Pfam" id="PF12169">
    <property type="entry name" value="DNA_pol3_gamma3"/>
    <property type="match status" value="1"/>
</dbReference>
<evidence type="ECO:0000256" key="12">
    <source>
        <dbReference type="SAM" id="MobiDB-lite"/>
    </source>
</evidence>
<dbReference type="CDD" id="cd18137">
    <property type="entry name" value="HLD_clamp_pol_III_gamma_tau"/>
    <property type="match status" value="1"/>
</dbReference>
<feature type="domain" description="AAA+ ATPase" evidence="13">
    <location>
        <begin position="50"/>
        <end position="193"/>
    </location>
</feature>
<dbReference type="AlphaFoldDB" id="I4EMV2"/>
<evidence type="ECO:0000256" key="5">
    <source>
        <dbReference type="ARBA" id="ARBA00022723"/>
    </source>
</evidence>
<keyword evidence="4 11" id="KW-0235">DNA replication</keyword>
<evidence type="ECO:0000313" key="14">
    <source>
        <dbReference type="EMBL" id="CCF86015.1"/>
    </source>
</evidence>
<name>I4EMV2_9BACT</name>
<sequence length="592" mass="63769">MTDQEPGGRMSAQSQSLYRKYRPRSFAQDELVGQEHVARTLQNAIELDRVAHAYLFCGPRGTGKTSTARLLAKAVNCQDPSPHNRPCNACAACRAINIGATVDIIEIDAASNRGVDDIRDLREKVKYAPAQLRVKFYIIDEAHQLTRDAFNAFLKTLEEPPPHVRFVLATTEADKLPDTVASRCQRFDFRRIPVAQAIERLRTVAQLEGLDVEEDALRLIARQATGSLRDALGLLDQLALFGESGDGKRTVTGDAVRAVLGLSRSDRLVGLVDALADRDPGAGLRLIAEAAETGEDVHQLNRQLVGYLRTLLHLRAGGRADDADETAHRQSGLFSLAELAGLVRTFSAIDGSLNKGSYAQLPLEIAFVEAIVGTPLPAERDGRPSPPPPAEPAPARAPSPSPVPPRPTPRSAAGRSIAEDQVRADVPAPGPVERPAAIARPQPQRVPSPGASSADLERLVAGWAQIKRDIKLGNSRIAALLGSVDPVAVNGAEVILVAPYEFHRNKINDDSVRRVVEGEISQHLGASYHVICLAPEEYVPSPAAAPGPEPEADQPHPLEPAVDAEPDENGPDPGDERRIRATKSIFEAEEIS</sequence>
<dbReference type="InterPro" id="IPR027417">
    <property type="entry name" value="P-loop_NTPase"/>
</dbReference>
<evidence type="ECO:0000256" key="6">
    <source>
        <dbReference type="ARBA" id="ARBA00022741"/>
    </source>
</evidence>
<keyword evidence="5" id="KW-0479">Metal-binding</keyword>
<dbReference type="InterPro" id="IPR022754">
    <property type="entry name" value="DNA_pol_III_gamma-3"/>
</dbReference>
<organism evidence="14 15">
    <name type="scientific">Nitrolancea hollandica Lb</name>
    <dbReference type="NCBI Taxonomy" id="1129897"/>
    <lineage>
        <taxon>Bacteria</taxon>
        <taxon>Pseudomonadati</taxon>
        <taxon>Thermomicrobiota</taxon>
        <taxon>Thermomicrobia</taxon>
        <taxon>Sphaerobacterales</taxon>
        <taxon>Sphaerobacterineae</taxon>
        <taxon>Sphaerobacteraceae</taxon>
        <taxon>Nitrolancea</taxon>
    </lineage>
</organism>
<dbReference type="Pfam" id="PF13177">
    <property type="entry name" value="DNA_pol3_delta2"/>
    <property type="match status" value="1"/>
</dbReference>
<dbReference type="InterPro" id="IPR012763">
    <property type="entry name" value="DNA_pol_III_sug/sutau_N"/>
</dbReference>
<evidence type="ECO:0000256" key="9">
    <source>
        <dbReference type="ARBA" id="ARBA00022932"/>
    </source>
</evidence>
<evidence type="ECO:0000256" key="4">
    <source>
        <dbReference type="ARBA" id="ARBA00022705"/>
    </source>
</evidence>
<dbReference type="InterPro" id="IPR045085">
    <property type="entry name" value="HLD_clamp_pol_III_gamma_tau"/>
</dbReference>
<dbReference type="InterPro" id="IPR003593">
    <property type="entry name" value="AAA+_ATPase"/>
</dbReference>
<evidence type="ECO:0000256" key="7">
    <source>
        <dbReference type="ARBA" id="ARBA00022833"/>
    </source>
</evidence>